<dbReference type="Gene3D" id="3.30.70.270">
    <property type="match status" value="2"/>
</dbReference>
<keyword evidence="3" id="KW-1185">Reference proteome</keyword>
<accession>A0A9Q3PB04</accession>
<gene>
    <name evidence="2" type="ORF">O181_094644</name>
</gene>
<name>A0A9Q3PB04_9BASI</name>
<dbReference type="Gene3D" id="3.10.10.10">
    <property type="entry name" value="HIV Type 1 Reverse Transcriptase, subunit A, domain 1"/>
    <property type="match status" value="1"/>
</dbReference>
<reference evidence="2" key="1">
    <citation type="submission" date="2021-03" db="EMBL/GenBank/DDBJ databases">
        <title>Draft genome sequence of rust myrtle Austropuccinia psidii MF-1, a brazilian biotype.</title>
        <authorList>
            <person name="Quecine M.C."/>
            <person name="Pachon D.M.R."/>
            <person name="Bonatelli M.L."/>
            <person name="Correr F.H."/>
            <person name="Franceschini L.M."/>
            <person name="Leite T.F."/>
            <person name="Margarido G.R.A."/>
            <person name="Almeida C.A."/>
            <person name="Ferrarezi J.A."/>
            <person name="Labate C.A."/>
        </authorList>
    </citation>
    <scope>NUCLEOTIDE SEQUENCE</scope>
    <source>
        <strain evidence="2">MF-1</strain>
    </source>
</reference>
<evidence type="ECO:0000313" key="2">
    <source>
        <dbReference type="EMBL" id="MBW0554929.1"/>
    </source>
</evidence>
<dbReference type="Proteomes" id="UP000765509">
    <property type="component" value="Unassembled WGS sequence"/>
</dbReference>
<organism evidence="2 3">
    <name type="scientific">Austropuccinia psidii MF-1</name>
    <dbReference type="NCBI Taxonomy" id="1389203"/>
    <lineage>
        <taxon>Eukaryota</taxon>
        <taxon>Fungi</taxon>
        <taxon>Dikarya</taxon>
        <taxon>Basidiomycota</taxon>
        <taxon>Pucciniomycotina</taxon>
        <taxon>Pucciniomycetes</taxon>
        <taxon>Pucciniales</taxon>
        <taxon>Sphaerophragmiaceae</taxon>
        <taxon>Austropuccinia</taxon>
    </lineage>
</organism>
<dbReference type="PANTHER" id="PTHR33064">
    <property type="entry name" value="POL PROTEIN"/>
    <property type="match status" value="1"/>
</dbReference>
<protein>
    <recommendedName>
        <fullName evidence="1">Reverse transcriptase domain-containing protein</fullName>
    </recommendedName>
</protein>
<evidence type="ECO:0000313" key="3">
    <source>
        <dbReference type="Proteomes" id="UP000765509"/>
    </source>
</evidence>
<feature type="domain" description="Reverse transcriptase" evidence="1">
    <location>
        <begin position="14"/>
        <end position="140"/>
    </location>
</feature>
<proteinExistence type="predicted"/>
<dbReference type="Pfam" id="PF00078">
    <property type="entry name" value="RVT_1"/>
    <property type="match status" value="1"/>
</dbReference>
<sequence>MPERYPIPRIHETFPQLSQAKFITANDSQKGFHQTVLTDKAKKIMRIIVCCGIYGDLRMPFGIKNVPSHHQLIMNTIFPEELSEGWLTRDIDDIMVCSETWENLFKRLQRLFQTIFQVNMKVSLKKFHFTYNELRALGLVLSGSSLGIDKNKVAAVLLKPMPQTKKEMQSVLGFSGYYRKHIKDFSRTAKALYKLCDQKKVYEMTE</sequence>
<dbReference type="PANTHER" id="PTHR33064:SF37">
    <property type="entry name" value="RIBONUCLEASE H"/>
    <property type="match status" value="1"/>
</dbReference>
<dbReference type="InterPro" id="IPR043502">
    <property type="entry name" value="DNA/RNA_pol_sf"/>
</dbReference>
<dbReference type="InterPro" id="IPR000477">
    <property type="entry name" value="RT_dom"/>
</dbReference>
<dbReference type="CDD" id="cd01647">
    <property type="entry name" value="RT_LTR"/>
    <property type="match status" value="1"/>
</dbReference>
<dbReference type="InterPro" id="IPR043128">
    <property type="entry name" value="Rev_trsase/Diguanyl_cyclase"/>
</dbReference>
<comment type="caution">
    <text evidence="2">The sequence shown here is derived from an EMBL/GenBank/DDBJ whole genome shotgun (WGS) entry which is preliminary data.</text>
</comment>
<dbReference type="EMBL" id="AVOT02061767">
    <property type="protein sequence ID" value="MBW0554929.1"/>
    <property type="molecule type" value="Genomic_DNA"/>
</dbReference>
<dbReference type="SUPFAM" id="SSF56672">
    <property type="entry name" value="DNA/RNA polymerases"/>
    <property type="match status" value="1"/>
</dbReference>
<dbReference type="InterPro" id="IPR051320">
    <property type="entry name" value="Viral_Replic_Matur_Polypro"/>
</dbReference>
<dbReference type="AlphaFoldDB" id="A0A9Q3PB04"/>
<evidence type="ECO:0000259" key="1">
    <source>
        <dbReference type="Pfam" id="PF00078"/>
    </source>
</evidence>